<dbReference type="EMBL" id="SSTE01014791">
    <property type="protein sequence ID" value="KAA0044788.1"/>
    <property type="molecule type" value="Genomic_DNA"/>
</dbReference>
<keyword evidence="6 9" id="KW-0342">GTP-binding</keyword>
<evidence type="ECO:0000313" key="13">
    <source>
        <dbReference type="Proteomes" id="UP000321393"/>
    </source>
</evidence>
<feature type="region of interest" description="G3" evidence="9">
    <location>
        <begin position="189"/>
        <end position="192"/>
    </location>
</feature>
<dbReference type="PANTHER" id="PTHR47926:SF347">
    <property type="entry name" value="PENTATRICOPEPTIDE REPEAT-CONTAINING PROTEIN"/>
    <property type="match status" value="1"/>
</dbReference>
<dbReference type="NCBIfam" id="TIGR00231">
    <property type="entry name" value="small_GTP"/>
    <property type="match status" value="1"/>
</dbReference>
<dbReference type="STRING" id="1194695.A0A5A7TPH0"/>
<dbReference type="InterPro" id="IPR002885">
    <property type="entry name" value="PPR_rpt"/>
</dbReference>
<dbReference type="InterPro" id="IPR027417">
    <property type="entry name" value="P-loop_NTPase"/>
</dbReference>
<dbReference type="InterPro" id="IPR030388">
    <property type="entry name" value="G_ERA_dom"/>
</dbReference>
<protein>
    <submittedName>
        <fullName evidence="12">Pentatricopeptide repeat-containing protein</fullName>
    </submittedName>
</protein>
<dbReference type="Pfam" id="PF13041">
    <property type="entry name" value="PPR_2"/>
    <property type="match status" value="2"/>
</dbReference>
<dbReference type="InterPro" id="IPR015946">
    <property type="entry name" value="KH_dom-like_a/b"/>
</dbReference>
<feature type="compositionally biased region" description="Acidic residues" evidence="10">
    <location>
        <begin position="78"/>
        <end position="88"/>
    </location>
</feature>
<sequence length="968" mass="108324">MELALQAPATLPRSKFHTTNFSYSNAIFISRPDKQTLLPQFSRDTHSPFQVRARHSTYRTRSSVFKSQLVSVSVREDELIEEEEEETGGEGTSSSYSDDELSFLSLNEKPDRNLTLLDDYEMEELGYACDPNHRSGYAALVGKPNVGKSTLVNQLIGQKLSIVTDKPQTTRHRILGICSGPEYQVILYDTPGVIEKKMHKLDTMMMKNVRSAAINADCVLVVVDACKAPQKIDEVLEEGVGDLKEMPPTLLVLNKKDLIKPGEIAKKLEWYEKFTNVDEVIPVSAKYGHGIEDVKEWILSKLPVGPAYYPKDIVSEHPERFFVSEIVREKIFMQYRNEVPYACQVNVVSYKSRPGAKDFIQTEIVVEKNSQKIILIGKEGKALKLLATAARLDIEDFLQKKVYLEIEVKVRENWRQDEGLLKHYGYEGRIQALPFSRLCFPILISSLSAFNSPTTSFNPCSSQGLCYLAHHLFDEFPQTDIPSLNCRLTSYVRSCRQSDAWSLFCRMHRSFSPLTAHTLTAVLAACSALPTSEYGRLVHGLIIKTGAYPGIVTKTAILDMYSKCGLLDDSVKVFEEMEMRDVVAWNSLLSSFLREGLAEEALNVFVEMKREKMEFSEFTLCSVLKACAALEDFRLGKQVHGVVVVMNRDMLVLGTALVDFYSSVGCISEAMKVYTSLNCRKDDIMLNSLISGCVRNKRYEEALSLMSKMRPNAIALTSALHACSENSDLWIGKQIHCVSIRRGLTSNTQLCNILLDMYAKCGKVLNARTVFDGMCHKNVVSWSSMIQTYGSHGDGLKAFELFKMMVEGRTGVLPNSVTFLSVLSACGHSGLVQQGQECFYLAKEKYSSCLGPEHYACFIDVLGRAGKIDDVWSLFHDMETCGVKVTSEIWAAVLNACSHNQDVTRGEFAAQKLLQLDPNKAGNFVLASNFYASIGKWDSVDELRRIMNAKGLRKLEKARSLLLASSAG</sequence>
<dbReference type="SUPFAM" id="SSF52540">
    <property type="entry name" value="P-loop containing nucleoside triphosphate hydrolases"/>
    <property type="match status" value="1"/>
</dbReference>
<keyword evidence="5" id="KW-0694">RNA-binding</keyword>
<dbReference type="GO" id="GO:0042644">
    <property type="term" value="C:chloroplast nucleoid"/>
    <property type="evidence" value="ECO:0007669"/>
    <property type="project" value="UniProtKB-SubCell"/>
</dbReference>
<evidence type="ECO:0000256" key="9">
    <source>
        <dbReference type="PROSITE-ProRule" id="PRU01050"/>
    </source>
</evidence>
<dbReference type="InterPro" id="IPR005662">
    <property type="entry name" value="GTPase_Era-like"/>
</dbReference>
<dbReference type="FunFam" id="1.25.40.10:FF:000090">
    <property type="entry name" value="Pentatricopeptide repeat-containing protein, chloroplastic"/>
    <property type="match status" value="1"/>
</dbReference>
<reference evidence="12 13" key="1">
    <citation type="submission" date="2019-08" db="EMBL/GenBank/DDBJ databases">
        <title>Draft genome sequences of two oriental melons (Cucumis melo L. var makuwa).</title>
        <authorList>
            <person name="Kwon S.-Y."/>
        </authorList>
    </citation>
    <scope>NUCLEOTIDE SEQUENCE [LARGE SCALE GENOMIC DNA]</scope>
    <source>
        <strain evidence="13">cv. SW 3</strain>
        <tissue evidence="12">Leaf</tissue>
    </source>
</reference>
<proteinExistence type="inferred from homology"/>
<dbReference type="NCBIfam" id="TIGR00436">
    <property type="entry name" value="era"/>
    <property type="match status" value="1"/>
</dbReference>
<evidence type="ECO:0000256" key="4">
    <source>
        <dbReference type="ARBA" id="ARBA00022741"/>
    </source>
</evidence>
<evidence type="ECO:0000256" key="8">
    <source>
        <dbReference type="PROSITE-ProRule" id="PRU00708"/>
    </source>
</evidence>
<dbReference type="InterPro" id="IPR046848">
    <property type="entry name" value="E_motif"/>
</dbReference>
<evidence type="ECO:0000256" key="5">
    <source>
        <dbReference type="ARBA" id="ARBA00022884"/>
    </source>
</evidence>
<evidence type="ECO:0000256" key="6">
    <source>
        <dbReference type="ARBA" id="ARBA00023134"/>
    </source>
</evidence>
<keyword evidence="4 9" id="KW-0547">Nucleotide-binding</keyword>
<dbReference type="Pfam" id="PF20431">
    <property type="entry name" value="E_motif"/>
    <property type="match status" value="1"/>
</dbReference>
<dbReference type="Pfam" id="PF01926">
    <property type="entry name" value="MMR_HSR1"/>
    <property type="match status" value="1"/>
</dbReference>
<evidence type="ECO:0000256" key="2">
    <source>
        <dbReference type="ARBA" id="ARBA00007921"/>
    </source>
</evidence>
<feature type="region of interest" description="G5" evidence="9">
    <location>
        <begin position="283"/>
        <end position="285"/>
    </location>
</feature>
<feature type="region of interest" description="G1" evidence="9">
    <location>
        <begin position="142"/>
        <end position="149"/>
    </location>
</feature>
<dbReference type="SUPFAM" id="SSF54814">
    <property type="entry name" value="Prokaryotic type KH domain (KH-domain type II)"/>
    <property type="match status" value="1"/>
</dbReference>
<feature type="repeat" description="PPR" evidence="8">
    <location>
        <begin position="581"/>
        <end position="615"/>
    </location>
</feature>
<comment type="subcellular location">
    <subcellularLocation>
        <location evidence="1">Plastid</location>
        <location evidence="1">Chloroplast stroma</location>
        <location evidence="1">Chloroplast nucleoid</location>
    </subcellularLocation>
</comment>
<feature type="domain" description="Era-type G" evidence="11">
    <location>
        <begin position="134"/>
        <end position="304"/>
    </location>
</feature>
<dbReference type="Gene3D" id="3.30.300.20">
    <property type="match status" value="1"/>
</dbReference>
<name>A0A5A7TPH0_CUCMM</name>
<gene>
    <name evidence="12" type="ORF">E6C27_scaffold74G00790</name>
</gene>
<feature type="region of interest" description="G4" evidence="9">
    <location>
        <begin position="254"/>
        <end position="257"/>
    </location>
</feature>
<dbReference type="CDD" id="cd04163">
    <property type="entry name" value="Era"/>
    <property type="match status" value="1"/>
</dbReference>
<feature type="repeat" description="PPR" evidence="8">
    <location>
        <begin position="778"/>
        <end position="812"/>
    </location>
</feature>
<feature type="repeat" description="PPR" evidence="8">
    <location>
        <begin position="682"/>
        <end position="716"/>
    </location>
</feature>
<evidence type="ECO:0000256" key="1">
    <source>
        <dbReference type="ARBA" id="ARBA00004595"/>
    </source>
</evidence>
<dbReference type="PANTHER" id="PTHR47926">
    <property type="entry name" value="PENTATRICOPEPTIDE REPEAT-CONTAINING PROTEIN"/>
    <property type="match status" value="1"/>
</dbReference>
<dbReference type="Gene3D" id="3.40.50.300">
    <property type="entry name" value="P-loop containing nucleotide triphosphate hydrolases"/>
    <property type="match status" value="1"/>
</dbReference>
<dbReference type="PROSITE" id="PS51375">
    <property type="entry name" value="PPR"/>
    <property type="match status" value="4"/>
</dbReference>
<evidence type="ECO:0000256" key="3">
    <source>
        <dbReference type="ARBA" id="ARBA00022737"/>
    </source>
</evidence>
<dbReference type="AlphaFoldDB" id="A0A5A7TPH0"/>
<feature type="region of interest" description="G2" evidence="9">
    <location>
        <begin position="168"/>
        <end position="172"/>
    </location>
</feature>
<evidence type="ECO:0000256" key="10">
    <source>
        <dbReference type="SAM" id="MobiDB-lite"/>
    </source>
</evidence>
<comment type="caution">
    <text evidence="12">The sequence shown here is derived from an EMBL/GenBank/DDBJ whole genome shotgun (WGS) entry which is preliminary data.</text>
</comment>
<feature type="region of interest" description="Disordered" evidence="10">
    <location>
        <begin position="76"/>
        <end position="99"/>
    </location>
</feature>
<evidence type="ECO:0000256" key="7">
    <source>
        <dbReference type="ARBA" id="ARBA00057494"/>
    </source>
</evidence>
<comment type="similarity">
    <text evidence="2 9">Belongs to the TRAFAC class TrmE-Era-EngA-EngB-Septin-like GTPase superfamily. Era GTPase family.</text>
</comment>
<dbReference type="NCBIfam" id="TIGR00756">
    <property type="entry name" value="PPR"/>
    <property type="match status" value="5"/>
</dbReference>
<dbReference type="GO" id="GO:0003723">
    <property type="term" value="F:RNA binding"/>
    <property type="evidence" value="ECO:0007669"/>
    <property type="project" value="UniProtKB-KW"/>
</dbReference>
<dbReference type="InterPro" id="IPR009019">
    <property type="entry name" value="KH_sf_prok-type"/>
</dbReference>
<organism evidence="12 13">
    <name type="scientific">Cucumis melo var. makuwa</name>
    <name type="common">Oriental melon</name>
    <dbReference type="NCBI Taxonomy" id="1194695"/>
    <lineage>
        <taxon>Eukaryota</taxon>
        <taxon>Viridiplantae</taxon>
        <taxon>Streptophyta</taxon>
        <taxon>Embryophyta</taxon>
        <taxon>Tracheophyta</taxon>
        <taxon>Spermatophyta</taxon>
        <taxon>Magnoliopsida</taxon>
        <taxon>eudicotyledons</taxon>
        <taxon>Gunneridae</taxon>
        <taxon>Pentapetalae</taxon>
        <taxon>rosids</taxon>
        <taxon>fabids</taxon>
        <taxon>Cucurbitales</taxon>
        <taxon>Cucurbitaceae</taxon>
        <taxon>Benincaseae</taxon>
        <taxon>Cucumis</taxon>
    </lineage>
</organism>
<dbReference type="CDD" id="cd22534">
    <property type="entry name" value="KH-II_Era"/>
    <property type="match status" value="1"/>
</dbReference>
<dbReference type="Proteomes" id="UP000321393">
    <property type="component" value="Unassembled WGS sequence"/>
</dbReference>
<dbReference type="InterPro" id="IPR006073">
    <property type="entry name" value="GTP-bd"/>
</dbReference>
<feature type="repeat" description="PPR" evidence="8">
    <location>
        <begin position="851"/>
        <end position="885"/>
    </location>
</feature>
<dbReference type="GO" id="GO:0009451">
    <property type="term" value="P:RNA modification"/>
    <property type="evidence" value="ECO:0007669"/>
    <property type="project" value="InterPro"/>
</dbReference>
<dbReference type="Pfam" id="PF07650">
    <property type="entry name" value="KH_2"/>
    <property type="match status" value="1"/>
</dbReference>
<dbReference type="PROSITE" id="PS51713">
    <property type="entry name" value="G_ERA"/>
    <property type="match status" value="1"/>
</dbReference>
<dbReference type="HAMAP" id="MF_00367">
    <property type="entry name" value="GTPase_Era"/>
    <property type="match status" value="1"/>
</dbReference>
<evidence type="ECO:0000313" key="12">
    <source>
        <dbReference type="EMBL" id="KAA0044788.1"/>
    </source>
</evidence>
<dbReference type="InterPro" id="IPR004044">
    <property type="entry name" value="KH_dom_type_2"/>
</dbReference>
<dbReference type="FunFam" id="1.25.40.10:FF:000382">
    <property type="entry name" value="Pentatricopeptide repeat-containing protein"/>
    <property type="match status" value="1"/>
</dbReference>
<dbReference type="OrthoDB" id="428771at2759"/>
<dbReference type="Gene3D" id="1.25.40.10">
    <property type="entry name" value="Tetratricopeptide repeat domain"/>
    <property type="match status" value="3"/>
</dbReference>
<dbReference type="GO" id="GO:0005525">
    <property type="term" value="F:GTP binding"/>
    <property type="evidence" value="ECO:0007669"/>
    <property type="project" value="UniProtKB-UniRule"/>
</dbReference>
<dbReference type="InterPro" id="IPR046960">
    <property type="entry name" value="PPR_At4g14850-like_plant"/>
</dbReference>
<dbReference type="FunFam" id="3.40.50.300:FF:000094">
    <property type="entry name" value="GTPase Era"/>
    <property type="match status" value="1"/>
</dbReference>
<dbReference type="InterPro" id="IPR011990">
    <property type="entry name" value="TPR-like_helical_dom_sf"/>
</dbReference>
<comment type="function">
    <text evidence="7">Nuclear genome-encoded probable GTPase involved in ribosome biogenesis in chloroplasts. Plays a role in 16S rRNA maturation in plastids and may contribute to the assembly of the small (30S) ribosomal subunit.</text>
</comment>
<accession>A0A5A7TPH0</accession>
<dbReference type="Pfam" id="PF01535">
    <property type="entry name" value="PPR"/>
    <property type="match status" value="2"/>
</dbReference>
<evidence type="ECO:0000259" key="11">
    <source>
        <dbReference type="PROSITE" id="PS51713"/>
    </source>
</evidence>
<dbReference type="FunFam" id="3.30.300.20:FF:000003">
    <property type="entry name" value="GTPase Era"/>
    <property type="match status" value="1"/>
</dbReference>
<dbReference type="InterPro" id="IPR005225">
    <property type="entry name" value="Small_GTP-bd"/>
</dbReference>
<keyword evidence="3" id="KW-0677">Repeat</keyword>
<dbReference type="NCBIfam" id="NF000908">
    <property type="entry name" value="PRK00089.1"/>
    <property type="match status" value="1"/>
</dbReference>